<proteinExistence type="predicted"/>
<protein>
    <submittedName>
        <fullName evidence="2">Putative HNH endonuclease</fullName>
    </submittedName>
</protein>
<dbReference type="SUPFAM" id="SSF54060">
    <property type="entry name" value="His-Me finger endonucleases"/>
    <property type="match status" value="1"/>
</dbReference>
<dbReference type="Proteomes" id="UP000261814">
    <property type="component" value="Segment"/>
</dbReference>
<keyword evidence="2" id="KW-0378">Hydrolase</keyword>
<sequence>MEIWRPIAGIPDYMVSSFGRVRSHKRGKVTILNPPHDKGGYRNVVLRANGEKINRKVHRLVAEAFLPNPRGLPQVNHKDEVRDNNHVSNLEWCDCAYNVDYSQAATYIVMCPKGNILVVRNVAKFCRENGLSSGSFTDMLKGRRKQHKGYRLV</sequence>
<dbReference type="Gene3D" id="1.10.10.10">
    <property type="entry name" value="Winged helix-like DNA-binding domain superfamily/Winged helix DNA-binding domain"/>
    <property type="match status" value="1"/>
</dbReference>
<dbReference type="InterPro" id="IPR044925">
    <property type="entry name" value="His-Me_finger_sf"/>
</dbReference>
<reference evidence="3" key="1">
    <citation type="submission" date="2018-08" db="EMBL/GenBank/DDBJ databases">
        <title>Complete genome of Escherichia coli podophage LL11.</title>
        <authorList>
            <person name="Theodore M.P."/>
            <person name="Lessor L."/>
            <person name="O'Leary C."/>
            <person name="Liu M."/>
        </authorList>
    </citation>
    <scope>NUCLEOTIDE SEQUENCE [LARGE SCALE GENOMIC DNA]</scope>
</reference>
<dbReference type="InterPro" id="IPR036388">
    <property type="entry name" value="WH-like_DNA-bd_sf"/>
</dbReference>
<evidence type="ECO:0000313" key="2">
    <source>
        <dbReference type="EMBL" id="AXY85424.1"/>
    </source>
</evidence>
<accession>A0A385IQ11</accession>
<reference evidence="2 3" key="2">
    <citation type="journal article" date="2019" name="Microbiol. Resour. Announc.">
        <title>Complete Genome Sequence of Enterotoxigenic Escherichia coli Podophage LL11.</title>
        <authorList>
            <person name="Theodore M."/>
            <person name="Lessor L."/>
            <person name="O'Leary C."/>
            <person name="Kongari R."/>
            <person name="Gill J."/>
            <person name="Liu M."/>
        </authorList>
    </citation>
    <scope>NUCLEOTIDE SEQUENCE [LARGE SCALE GENOMIC DNA]</scope>
</reference>
<dbReference type="GO" id="GO:0016788">
    <property type="term" value="F:hydrolase activity, acting on ester bonds"/>
    <property type="evidence" value="ECO:0007669"/>
    <property type="project" value="InterPro"/>
</dbReference>
<keyword evidence="2" id="KW-0255">Endonuclease</keyword>
<organism evidence="2 3">
    <name type="scientific">Escherichia phage LL11</name>
    <dbReference type="NCBI Taxonomy" id="2315628"/>
    <lineage>
        <taxon>Viruses</taxon>
        <taxon>Duplodnaviria</taxon>
        <taxon>Heunggongvirae</taxon>
        <taxon>Uroviricota</taxon>
        <taxon>Caudoviricetes</taxon>
        <taxon>Autographivirales</taxon>
        <taxon>Autosignataviridae</taxon>
        <taxon>Molineuxvirinae</taxon>
        <taxon>Rodentiumvirus</taxon>
        <taxon>Rodentiumvirus LL11</taxon>
        <taxon>Vectrevirus LL11</taxon>
    </lineage>
</organism>
<dbReference type="Pfam" id="PF07463">
    <property type="entry name" value="NUMOD4"/>
    <property type="match status" value="1"/>
</dbReference>
<dbReference type="GO" id="GO:0004519">
    <property type="term" value="F:endonuclease activity"/>
    <property type="evidence" value="ECO:0007669"/>
    <property type="project" value="UniProtKB-KW"/>
</dbReference>
<dbReference type="Gene3D" id="3.90.75.20">
    <property type="match status" value="1"/>
</dbReference>
<keyword evidence="3" id="KW-1185">Reference proteome</keyword>
<evidence type="ECO:0000313" key="3">
    <source>
        <dbReference type="Proteomes" id="UP000261814"/>
    </source>
</evidence>
<dbReference type="EMBL" id="MH729818">
    <property type="protein sequence ID" value="AXY85424.1"/>
    <property type="molecule type" value="Genomic_DNA"/>
</dbReference>
<evidence type="ECO:0000259" key="1">
    <source>
        <dbReference type="Pfam" id="PF07463"/>
    </source>
</evidence>
<dbReference type="InterPro" id="IPR010902">
    <property type="entry name" value="NUMOD4"/>
</dbReference>
<name>A0A385IQ11_9CAUD</name>
<keyword evidence="2" id="KW-0540">Nuclease</keyword>
<feature type="domain" description="NUMOD4" evidence="1">
    <location>
        <begin position="2"/>
        <end position="47"/>
    </location>
</feature>
<gene>
    <name evidence="2" type="ORF">CPT_LL11_055</name>
</gene>